<dbReference type="Proteomes" id="UP001342314">
    <property type="component" value="Unassembled WGS sequence"/>
</dbReference>
<reference evidence="4 5" key="1">
    <citation type="submission" date="2021-12" db="EMBL/GenBank/DDBJ databases">
        <title>High titer production of polyol ester of fatty acids by Rhodotorula paludigena BS15 towards product separation-free biomass refinery.</title>
        <authorList>
            <person name="Mano J."/>
            <person name="Ono H."/>
            <person name="Tanaka T."/>
            <person name="Naito K."/>
            <person name="Sushida H."/>
            <person name="Ike M."/>
            <person name="Tokuyasu K."/>
            <person name="Kitaoka M."/>
        </authorList>
    </citation>
    <scope>NUCLEOTIDE SEQUENCE [LARGE SCALE GENOMIC DNA]</scope>
    <source>
        <strain evidence="4 5">BS15</strain>
    </source>
</reference>
<dbReference type="InterPro" id="IPR010989">
    <property type="entry name" value="SNARE"/>
</dbReference>
<keyword evidence="5" id="KW-1185">Reference proteome</keyword>
<protein>
    <recommendedName>
        <fullName evidence="3">Syntaxin N-terminal domain-containing protein</fullName>
    </recommendedName>
</protein>
<sequence length="334" mass="35604">MSGLLNLPGTGPKQQGYAPLNTPDGAQPATTSCGIKEQQIELGDIANDAFYNEVASIRDGIRELDSAIDAHQQQQLHSLQAPSEDLSLSLMNASTALSSSITSFRTRIATLGAQVEGEAKRGHWDSVKQALQRAVEKWQRVESAHREKVRDKIGRQMRIVNPAVTDEEIKQAVDTSSGANPPQVFQQALVGSRTAAAQSALNEAKTRRSELLAIEAQLVELAALMQQVAELVIQQDTKFITLEDTAQRIEADVEKGLQQVSLARVTAAATRHKRKMCAALGGVLVLILVVVLAVELGGGKGGGVSSEEIKTETVSATATAQETAAATAAPSWRV</sequence>
<keyword evidence="2" id="KW-0812">Transmembrane</keyword>
<feature type="region of interest" description="Disordered" evidence="1">
    <location>
        <begin position="1"/>
        <end position="31"/>
    </location>
</feature>
<dbReference type="InterPro" id="IPR001388">
    <property type="entry name" value="Synaptobrevin-like"/>
</dbReference>
<feature type="domain" description="Syntaxin N-terminal" evidence="3">
    <location>
        <begin position="48"/>
        <end position="177"/>
    </location>
</feature>
<dbReference type="SUPFAM" id="SSF47661">
    <property type="entry name" value="t-snare proteins"/>
    <property type="match status" value="1"/>
</dbReference>
<gene>
    <name evidence="4" type="ORF">Rhopal_001592-T1</name>
</gene>
<comment type="caution">
    <text evidence="4">The sequence shown here is derived from an EMBL/GenBank/DDBJ whole genome shotgun (WGS) entry which is preliminary data.</text>
</comment>
<evidence type="ECO:0000313" key="5">
    <source>
        <dbReference type="Proteomes" id="UP001342314"/>
    </source>
</evidence>
<dbReference type="PRINTS" id="PR00219">
    <property type="entry name" value="SYNAPTOBREVN"/>
</dbReference>
<dbReference type="InterPro" id="IPR006011">
    <property type="entry name" value="Syntaxin_N"/>
</dbReference>
<dbReference type="Pfam" id="PF00804">
    <property type="entry name" value="Syntaxin"/>
    <property type="match status" value="1"/>
</dbReference>
<feature type="transmembrane region" description="Helical" evidence="2">
    <location>
        <begin position="276"/>
        <end position="294"/>
    </location>
</feature>
<evidence type="ECO:0000313" key="4">
    <source>
        <dbReference type="EMBL" id="GJN88626.1"/>
    </source>
</evidence>
<dbReference type="AlphaFoldDB" id="A0AAV5G7T2"/>
<accession>A0AAV5G7T2</accession>
<dbReference type="GO" id="GO:0016192">
    <property type="term" value="P:vesicle-mediated transport"/>
    <property type="evidence" value="ECO:0007669"/>
    <property type="project" value="InterPro"/>
</dbReference>
<dbReference type="Gene3D" id="1.20.58.70">
    <property type="match status" value="1"/>
</dbReference>
<name>A0AAV5G7T2_9BASI</name>
<proteinExistence type="predicted"/>
<evidence type="ECO:0000256" key="2">
    <source>
        <dbReference type="SAM" id="Phobius"/>
    </source>
</evidence>
<keyword evidence="2" id="KW-0472">Membrane</keyword>
<dbReference type="GO" id="GO:0016020">
    <property type="term" value="C:membrane"/>
    <property type="evidence" value="ECO:0007669"/>
    <property type="project" value="InterPro"/>
</dbReference>
<organism evidence="4 5">
    <name type="scientific">Rhodotorula paludigena</name>
    <dbReference type="NCBI Taxonomy" id="86838"/>
    <lineage>
        <taxon>Eukaryota</taxon>
        <taxon>Fungi</taxon>
        <taxon>Dikarya</taxon>
        <taxon>Basidiomycota</taxon>
        <taxon>Pucciniomycotina</taxon>
        <taxon>Microbotryomycetes</taxon>
        <taxon>Sporidiobolales</taxon>
        <taxon>Sporidiobolaceae</taxon>
        <taxon>Rhodotorula</taxon>
    </lineage>
</organism>
<dbReference type="EMBL" id="BQKY01000003">
    <property type="protein sequence ID" value="GJN88626.1"/>
    <property type="molecule type" value="Genomic_DNA"/>
</dbReference>
<evidence type="ECO:0000259" key="3">
    <source>
        <dbReference type="Pfam" id="PF00804"/>
    </source>
</evidence>
<keyword evidence="2" id="KW-1133">Transmembrane helix</keyword>
<evidence type="ECO:0000256" key="1">
    <source>
        <dbReference type="SAM" id="MobiDB-lite"/>
    </source>
</evidence>